<keyword evidence="3" id="KW-1185">Reference proteome</keyword>
<comment type="caution">
    <text evidence="2">The sequence shown here is derived from an EMBL/GenBank/DDBJ whole genome shotgun (WGS) entry which is preliminary data.</text>
</comment>
<organism evidence="2 3">
    <name type="scientific">Hibiscus syriacus</name>
    <name type="common">Rose of Sharon</name>
    <dbReference type="NCBI Taxonomy" id="106335"/>
    <lineage>
        <taxon>Eukaryota</taxon>
        <taxon>Viridiplantae</taxon>
        <taxon>Streptophyta</taxon>
        <taxon>Embryophyta</taxon>
        <taxon>Tracheophyta</taxon>
        <taxon>Spermatophyta</taxon>
        <taxon>Magnoliopsida</taxon>
        <taxon>eudicotyledons</taxon>
        <taxon>Gunneridae</taxon>
        <taxon>Pentapetalae</taxon>
        <taxon>rosids</taxon>
        <taxon>malvids</taxon>
        <taxon>Malvales</taxon>
        <taxon>Malvaceae</taxon>
        <taxon>Malvoideae</taxon>
        <taxon>Hibiscus</taxon>
    </lineage>
</organism>
<dbReference type="Proteomes" id="UP000436088">
    <property type="component" value="Unassembled WGS sequence"/>
</dbReference>
<dbReference type="AlphaFoldDB" id="A0A6A2Z8L2"/>
<reference evidence="2" key="1">
    <citation type="submission" date="2019-09" db="EMBL/GenBank/DDBJ databases">
        <title>Draft genome information of white flower Hibiscus syriacus.</title>
        <authorList>
            <person name="Kim Y.-M."/>
        </authorList>
    </citation>
    <scope>NUCLEOTIDE SEQUENCE [LARGE SCALE GENOMIC DNA]</scope>
    <source>
        <strain evidence="2">YM2019G1</strain>
    </source>
</reference>
<sequence>MSSRNTSTQGQVPKTESGMESCSKQVRGISGSFNPMNSDKSGKISNDSKLKQAEESLRTVMYLSCWGPNS</sequence>
<feature type="compositionally biased region" description="Polar residues" evidence="1">
    <location>
        <begin position="1"/>
        <end position="24"/>
    </location>
</feature>
<protein>
    <submittedName>
        <fullName evidence="2">Uncharacterized protein</fullName>
    </submittedName>
</protein>
<feature type="compositionally biased region" description="Basic and acidic residues" evidence="1">
    <location>
        <begin position="40"/>
        <end position="50"/>
    </location>
</feature>
<dbReference type="Pfam" id="PF12609">
    <property type="entry name" value="DUF3774"/>
    <property type="match status" value="1"/>
</dbReference>
<evidence type="ECO:0000313" key="3">
    <source>
        <dbReference type="Proteomes" id="UP000436088"/>
    </source>
</evidence>
<feature type="region of interest" description="Disordered" evidence="1">
    <location>
        <begin position="1"/>
        <end position="50"/>
    </location>
</feature>
<dbReference type="InterPro" id="IPR022251">
    <property type="entry name" value="DUF3774_wound-induced"/>
</dbReference>
<dbReference type="EMBL" id="VEPZ02001200">
    <property type="protein sequence ID" value="KAE8687780.1"/>
    <property type="molecule type" value="Genomic_DNA"/>
</dbReference>
<name>A0A6A2Z8L2_HIBSY</name>
<evidence type="ECO:0000256" key="1">
    <source>
        <dbReference type="SAM" id="MobiDB-lite"/>
    </source>
</evidence>
<proteinExistence type="predicted"/>
<evidence type="ECO:0000313" key="2">
    <source>
        <dbReference type="EMBL" id="KAE8687780.1"/>
    </source>
</evidence>
<accession>A0A6A2Z8L2</accession>
<gene>
    <name evidence="2" type="ORF">F3Y22_tig00111008pilonHSYRG00174</name>
</gene>